<reference evidence="1 2" key="1">
    <citation type="journal article" date="2019" name="Int. J. Syst. Evol. Microbiol.">
        <title>Photorhabdus khanii subsp. guanajuatensis subsp. nov., isolated from Heterorhabditis atacamensis, and Photorhabdus luminescens subsp. mexicana subsp. nov., isolated from Heterorhabditis mexicana entomopathogenic nematodes.</title>
        <authorList>
            <person name="Machado R.A.R."/>
            <person name="Bruno P."/>
            <person name="Arce C.C.M."/>
            <person name="Liechti N."/>
            <person name="Kohler A."/>
            <person name="Bernal J."/>
            <person name="Bruggmann R."/>
            <person name="Turlings T.C.J."/>
        </authorList>
    </citation>
    <scope>NUCLEOTIDE SEQUENCE [LARGE SCALE GENOMIC DNA]</scope>
    <source>
        <strain evidence="1 2">MEX20-17</strain>
    </source>
</reference>
<accession>A0A4R4J5K9</accession>
<evidence type="ECO:0000313" key="1">
    <source>
        <dbReference type="EMBL" id="TDB48888.1"/>
    </source>
</evidence>
<name>A0A4R4J5K9_9GAMM</name>
<sequence>MYFLFMDNMKIKKVVYFIKGELIAFNQKSLTINSELKQNPYVKEYYLNKWVFKRFIISYLTASVKIK</sequence>
<gene>
    <name evidence="1" type="ORF">C5467_18400</name>
</gene>
<comment type="caution">
    <text evidence="1">The sequence shown here is derived from an EMBL/GenBank/DDBJ whole genome shotgun (WGS) entry which is preliminary data.</text>
</comment>
<dbReference type="AlphaFoldDB" id="A0A4R4J5K9"/>
<evidence type="ECO:0000313" key="2">
    <source>
        <dbReference type="Proteomes" id="UP000295598"/>
    </source>
</evidence>
<proteinExistence type="predicted"/>
<dbReference type="EMBL" id="PUJY01000039">
    <property type="protein sequence ID" value="TDB48888.1"/>
    <property type="molecule type" value="Genomic_DNA"/>
</dbReference>
<protein>
    <submittedName>
        <fullName evidence="1">Uncharacterized protein</fullName>
    </submittedName>
</protein>
<organism evidence="1 2">
    <name type="scientific">Photorhabdus khanii subsp. guanajuatensis</name>
    <dbReference type="NCBI Taxonomy" id="2100166"/>
    <lineage>
        <taxon>Bacteria</taxon>
        <taxon>Pseudomonadati</taxon>
        <taxon>Pseudomonadota</taxon>
        <taxon>Gammaproteobacteria</taxon>
        <taxon>Enterobacterales</taxon>
        <taxon>Morganellaceae</taxon>
        <taxon>Photorhabdus</taxon>
    </lineage>
</organism>
<dbReference type="Proteomes" id="UP000295598">
    <property type="component" value="Unassembled WGS sequence"/>
</dbReference>